<dbReference type="GO" id="GO:0032259">
    <property type="term" value="P:methylation"/>
    <property type="evidence" value="ECO:0007669"/>
    <property type="project" value="UniProtKB-KW"/>
</dbReference>
<evidence type="ECO:0000259" key="6">
    <source>
        <dbReference type="Pfam" id="PF08100"/>
    </source>
</evidence>
<dbReference type="InterPro" id="IPR036390">
    <property type="entry name" value="WH_DNA-bd_sf"/>
</dbReference>
<proteinExistence type="predicted"/>
<feature type="region of interest" description="Disordered" evidence="4">
    <location>
        <begin position="1"/>
        <end position="33"/>
    </location>
</feature>
<dbReference type="Proteomes" id="UP001553843">
    <property type="component" value="Unassembled WGS sequence"/>
</dbReference>
<dbReference type="Pfam" id="PF00891">
    <property type="entry name" value="Methyltransf_2"/>
    <property type="match status" value="1"/>
</dbReference>
<evidence type="ECO:0000256" key="4">
    <source>
        <dbReference type="SAM" id="MobiDB-lite"/>
    </source>
</evidence>
<dbReference type="Pfam" id="PF08100">
    <property type="entry name" value="Dimerisation"/>
    <property type="match status" value="1"/>
</dbReference>
<dbReference type="PROSITE" id="PS51683">
    <property type="entry name" value="SAM_OMT_II"/>
    <property type="match status" value="1"/>
</dbReference>
<sequence>MAKTDAKPTQTTQPTQPAQPTRTTRTFSPPSDRLADNVGAGLVPVLDAVAAGTAAQVFAAAVELNVFGALAEAPAGTEDIQRRLGLHPRPLPDFLDALTAMGLLVRGPDGYRATAAARLHLDAGAPEFIGAYVTAGPAPELVRLLRTGGLAERPGEEDGGGGDPYADPNAAHAFIAFMDSMNAMIADELREAIDWERYDSFVDVDGSRGDLARQLLTAFPRLTGTVVDRPEVATAFEEHFATDPARSRVAFHSADGGPLPRADVVLLGGVLHDISMKEREDLLRRAHDAVAPGGLVLVYDVMIDDARTALNPLLGSLQMMMTVPEGGKYTPSQCRAWVAAAGFTDLAIQPMGVDTLIIGHKN</sequence>
<dbReference type="InterPro" id="IPR016461">
    <property type="entry name" value="COMT-like"/>
</dbReference>
<evidence type="ECO:0000313" key="7">
    <source>
        <dbReference type="EMBL" id="MEW2367616.1"/>
    </source>
</evidence>
<organism evidence="7 8">
    <name type="scientific">Streptomyces huasconensis</name>
    <dbReference type="NCBI Taxonomy" id="1854574"/>
    <lineage>
        <taxon>Bacteria</taxon>
        <taxon>Bacillati</taxon>
        <taxon>Actinomycetota</taxon>
        <taxon>Actinomycetes</taxon>
        <taxon>Kitasatosporales</taxon>
        <taxon>Streptomycetaceae</taxon>
        <taxon>Streptomyces</taxon>
    </lineage>
</organism>
<gene>
    <name evidence="7" type="ORF">AB0887_37555</name>
</gene>
<name>A0ABV3M7D6_9ACTN</name>
<dbReference type="EMBL" id="JBEYRS010000028">
    <property type="protein sequence ID" value="MEW2367616.1"/>
    <property type="molecule type" value="Genomic_DNA"/>
</dbReference>
<dbReference type="GO" id="GO:0008168">
    <property type="term" value="F:methyltransferase activity"/>
    <property type="evidence" value="ECO:0007669"/>
    <property type="project" value="UniProtKB-KW"/>
</dbReference>
<dbReference type="InterPro" id="IPR036388">
    <property type="entry name" value="WH-like_DNA-bd_sf"/>
</dbReference>
<evidence type="ECO:0000256" key="3">
    <source>
        <dbReference type="ARBA" id="ARBA00022691"/>
    </source>
</evidence>
<evidence type="ECO:0000259" key="5">
    <source>
        <dbReference type="Pfam" id="PF00891"/>
    </source>
</evidence>
<feature type="compositionally biased region" description="Low complexity" evidence="4">
    <location>
        <begin position="8"/>
        <end position="26"/>
    </location>
</feature>
<evidence type="ECO:0000256" key="1">
    <source>
        <dbReference type="ARBA" id="ARBA00022603"/>
    </source>
</evidence>
<dbReference type="SUPFAM" id="SSF46785">
    <property type="entry name" value="Winged helix' DNA-binding domain"/>
    <property type="match status" value="1"/>
</dbReference>
<dbReference type="RefSeq" id="WP_359773752.1">
    <property type="nucleotide sequence ID" value="NZ_JBEYRR010000001.1"/>
</dbReference>
<dbReference type="Gene3D" id="3.40.50.150">
    <property type="entry name" value="Vaccinia Virus protein VP39"/>
    <property type="match status" value="1"/>
</dbReference>
<dbReference type="InterPro" id="IPR029063">
    <property type="entry name" value="SAM-dependent_MTases_sf"/>
</dbReference>
<evidence type="ECO:0000256" key="2">
    <source>
        <dbReference type="ARBA" id="ARBA00022679"/>
    </source>
</evidence>
<dbReference type="SUPFAM" id="SSF53335">
    <property type="entry name" value="S-adenosyl-L-methionine-dependent methyltransferases"/>
    <property type="match status" value="1"/>
</dbReference>
<dbReference type="PANTHER" id="PTHR43712">
    <property type="entry name" value="PUTATIVE (AFU_ORTHOLOGUE AFUA_4G14580)-RELATED"/>
    <property type="match status" value="1"/>
</dbReference>
<accession>A0ABV3M7D6</accession>
<dbReference type="InterPro" id="IPR012967">
    <property type="entry name" value="COMT_dimerisation"/>
</dbReference>
<comment type="caution">
    <text evidence="7">The sequence shown here is derived from an EMBL/GenBank/DDBJ whole genome shotgun (WGS) entry which is preliminary data.</text>
</comment>
<protein>
    <submittedName>
        <fullName evidence="7">Methyltransferase</fullName>
    </submittedName>
</protein>
<dbReference type="PIRSF" id="PIRSF005739">
    <property type="entry name" value="O-mtase"/>
    <property type="match status" value="1"/>
</dbReference>
<keyword evidence="3" id="KW-0949">S-adenosyl-L-methionine</keyword>
<reference evidence="7 8" key="1">
    <citation type="submission" date="2024-06" db="EMBL/GenBank/DDBJ databases">
        <title>The Natural Products Discovery Center: Release of the First 8490 Sequenced Strains for Exploring Actinobacteria Biosynthetic Diversity.</title>
        <authorList>
            <person name="Kalkreuter E."/>
            <person name="Kautsar S.A."/>
            <person name="Yang D."/>
            <person name="Bader C.D."/>
            <person name="Teijaro C.N."/>
            <person name="Fluegel L."/>
            <person name="Davis C.M."/>
            <person name="Simpson J.R."/>
            <person name="Lauterbach L."/>
            <person name="Steele A.D."/>
            <person name="Gui C."/>
            <person name="Meng S."/>
            <person name="Li G."/>
            <person name="Viehrig K."/>
            <person name="Ye F."/>
            <person name="Su P."/>
            <person name="Kiefer A.F."/>
            <person name="Nichols A."/>
            <person name="Cepeda A.J."/>
            <person name="Yan W."/>
            <person name="Fan B."/>
            <person name="Jiang Y."/>
            <person name="Adhikari A."/>
            <person name="Zheng C.-J."/>
            <person name="Schuster L."/>
            <person name="Cowan T.M."/>
            <person name="Smanski M.J."/>
            <person name="Chevrette M.G."/>
            <person name="De Carvalho L.P.S."/>
            <person name="Shen B."/>
        </authorList>
    </citation>
    <scope>NUCLEOTIDE SEQUENCE [LARGE SCALE GENOMIC DNA]</scope>
    <source>
        <strain evidence="7 8">NPDC047833</strain>
    </source>
</reference>
<dbReference type="Gene3D" id="1.10.10.10">
    <property type="entry name" value="Winged helix-like DNA-binding domain superfamily/Winged helix DNA-binding domain"/>
    <property type="match status" value="1"/>
</dbReference>
<feature type="domain" description="O-methyltransferase C-terminal" evidence="5">
    <location>
        <begin position="165"/>
        <end position="343"/>
    </location>
</feature>
<keyword evidence="2" id="KW-0808">Transferase</keyword>
<dbReference type="InterPro" id="IPR001077">
    <property type="entry name" value="COMT_C"/>
</dbReference>
<evidence type="ECO:0000313" key="8">
    <source>
        <dbReference type="Proteomes" id="UP001553843"/>
    </source>
</evidence>
<keyword evidence="1 7" id="KW-0489">Methyltransferase</keyword>
<feature type="domain" description="O-methyltransferase dimerisation" evidence="6">
    <location>
        <begin position="54"/>
        <end position="121"/>
    </location>
</feature>
<dbReference type="PANTHER" id="PTHR43712:SF2">
    <property type="entry name" value="O-METHYLTRANSFERASE CICE"/>
    <property type="match status" value="1"/>
</dbReference>
<keyword evidence="8" id="KW-1185">Reference proteome</keyword>